<name>A0ABR0AD29_9CRUS</name>
<accession>A0ABR0AD29</accession>
<proteinExistence type="predicted"/>
<reference evidence="1 2" key="1">
    <citation type="journal article" date="2023" name="Nucleic Acids Res.">
        <title>The hologenome of Daphnia magna reveals possible DNA methylation and microbiome-mediated evolution of the host genome.</title>
        <authorList>
            <person name="Chaturvedi A."/>
            <person name="Li X."/>
            <person name="Dhandapani V."/>
            <person name="Marshall H."/>
            <person name="Kissane S."/>
            <person name="Cuenca-Cambronero M."/>
            <person name="Asole G."/>
            <person name="Calvet F."/>
            <person name="Ruiz-Romero M."/>
            <person name="Marangio P."/>
            <person name="Guigo R."/>
            <person name="Rago D."/>
            <person name="Mirbahai L."/>
            <person name="Eastwood N."/>
            <person name="Colbourne J.K."/>
            <person name="Zhou J."/>
            <person name="Mallon E."/>
            <person name="Orsini L."/>
        </authorList>
    </citation>
    <scope>NUCLEOTIDE SEQUENCE [LARGE SCALE GENOMIC DNA]</scope>
    <source>
        <strain evidence="1">LRV0_1</strain>
    </source>
</reference>
<evidence type="ECO:0000313" key="1">
    <source>
        <dbReference type="EMBL" id="KAK4023029.1"/>
    </source>
</evidence>
<dbReference type="EMBL" id="JAOYFB010000037">
    <property type="protein sequence ID" value="KAK4023029.1"/>
    <property type="molecule type" value="Genomic_DNA"/>
</dbReference>
<dbReference type="Proteomes" id="UP001234178">
    <property type="component" value="Unassembled WGS sequence"/>
</dbReference>
<comment type="caution">
    <text evidence="1">The sequence shown here is derived from an EMBL/GenBank/DDBJ whole genome shotgun (WGS) entry which is preliminary data.</text>
</comment>
<sequence>MTFFEKHYTYPCVQVLSGFNLKRKGNSARKLKSESESNTKAGRAYASNNQLYRDYAHSYLLKRLK</sequence>
<keyword evidence="2" id="KW-1185">Reference proteome</keyword>
<gene>
    <name evidence="1" type="ORF">OUZ56_008466</name>
</gene>
<protein>
    <submittedName>
        <fullName evidence="1">Uncharacterized protein</fullName>
    </submittedName>
</protein>
<organism evidence="1 2">
    <name type="scientific">Daphnia magna</name>
    <dbReference type="NCBI Taxonomy" id="35525"/>
    <lineage>
        <taxon>Eukaryota</taxon>
        <taxon>Metazoa</taxon>
        <taxon>Ecdysozoa</taxon>
        <taxon>Arthropoda</taxon>
        <taxon>Crustacea</taxon>
        <taxon>Branchiopoda</taxon>
        <taxon>Diplostraca</taxon>
        <taxon>Cladocera</taxon>
        <taxon>Anomopoda</taxon>
        <taxon>Daphniidae</taxon>
        <taxon>Daphnia</taxon>
    </lineage>
</organism>
<evidence type="ECO:0000313" key="2">
    <source>
        <dbReference type="Proteomes" id="UP001234178"/>
    </source>
</evidence>